<protein>
    <submittedName>
        <fullName evidence="1">Uncharacterized protein</fullName>
    </submittedName>
</protein>
<dbReference type="EMBL" id="CAAGRJ010011029">
    <property type="protein sequence ID" value="VFV28265.1"/>
    <property type="molecule type" value="Genomic_DNA"/>
</dbReference>
<name>A0A485N4F1_LYNPA</name>
<evidence type="ECO:0000313" key="1">
    <source>
        <dbReference type="EMBL" id="VFV28265.1"/>
    </source>
</evidence>
<sequence length="49" mass="5859">RSCRQRINNETVILNNTLDQRDLTDIYRTSYPTTAEYIFFSSIYGTIFF</sequence>
<keyword evidence="2" id="KW-1185">Reference proteome</keyword>
<reference evidence="1 2" key="1">
    <citation type="submission" date="2019-01" db="EMBL/GenBank/DDBJ databases">
        <authorList>
            <person name="Alioto T."/>
            <person name="Alioto T."/>
        </authorList>
    </citation>
    <scope>NUCLEOTIDE SEQUENCE [LARGE SCALE GENOMIC DNA]</scope>
</reference>
<accession>A0A485N4F1</accession>
<dbReference type="AlphaFoldDB" id="A0A485N4F1"/>
<dbReference type="Proteomes" id="UP000386466">
    <property type="component" value="Unassembled WGS sequence"/>
</dbReference>
<organism evidence="1 2">
    <name type="scientific">Lynx pardinus</name>
    <name type="common">Iberian lynx</name>
    <name type="synonym">Felis pardina</name>
    <dbReference type="NCBI Taxonomy" id="191816"/>
    <lineage>
        <taxon>Eukaryota</taxon>
        <taxon>Metazoa</taxon>
        <taxon>Chordata</taxon>
        <taxon>Craniata</taxon>
        <taxon>Vertebrata</taxon>
        <taxon>Euteleostomi</taxon>
        <taxon>Mammalia</taxon>
        <taxon>Eutheria</taxon>
        <taxon>Laurasiatheria</taxon>
        <taxon>Carnivora</taxon>
        <taxon>Feliformia</taxon>
        <taxon>Felidae</taxon>
        <taxon>Felinae</taxon>
        <taxon>Lynx</taxon>
    </lineage>
</organism>
<proteinExistence type="predicted"/>
<evidence type="ECO:0000313" key="2">
    <source>
        <dbReference type="Proteomes" id="UP000386466"/>
    </source>
</evidence>
<feature type="non-terminal residue" evidence="1">
    <location>
        <position position="1"/>
    </location>
</feature>
<gene>
    <name evidence="1" type="ORF">LYPA_23C021582</name>
</gene>